<accession>A0A8H3IDR3</accession>
<comment type="subcellular location">
    <subcellularLocation>
        <location evidence="1">Membrane</location>
        <topology evidence="1">Multi-pass membrane protein</topology>
    </subcellularLocation>
</comment>
<evidence type="ECO:0008006" key="9">
    <source>
        <dbReference type="Google" id="ProtNLM"/>
    </source>
</evidence>
<keyword evidence="8" id="KW-1185">Reference proteome</keyword>
<feature type="transmembrane region" description="Helical" evidence="6">
    <location>
        <begin position="310"/>
        <end position="332"/>
    </location>
</feature>
<keyword evidence="3 6" id="KW-1133">Transmembrane helix</keyword>
<dbReference type="Gene3D" id="1.10.3730.20">
    <property type="match status" value="1"/>
</dbReference>
<dbReference type="OrthoDB" id="408493at2759"/>
<feature type="transmembrane region" description="Helical" evidence="6">
    <location>
        <begin position="339"/>
        <end position="357"/>
    </location>
</feature>
<dbReference type="InterPro" id="IPR037185">
    <property type="entry name" value="EmrE-like"/>
</dbReference>
<dbReference type="GO" id="GO:0000139">
    <property type="term" value="C:Golgi membrane"/>
    <property type="evidence" value="ECO:0007669"/>
    <property type="project" value="InterPro"/>
</dbReference>
<feature type="transmembrane region" description="Helical" evidence="6">
    <location>
        <begin position="53"/>
        <end position="76"/>
    </location>
</feature>
<dbReference type="PANTHER" id="PTHR10231">
    <property type="entry name" value="NUCLEOTIDE-SUGAR TRANSMEMBRANE TRANSPORTER"/>
    <property type="match status" value="1"/>
</dbReference>
<protein>
    <recommendedName>
        <fullName evidence="9">UDP-galactose transporter</fullName>
    </recommendedName>
</protein>
<organism evidence="7 8">
    <name type="scientific">Gomphillus americanus</name>
    <dbReference type="NCBI Taxonomy" id="1940652"/>
    <lineage>
        <taxon>Eukaryota</taxon>
        <taxon>Fungi</taxon>
        <taxon>Dikarya</taxon>
        <taxon>Ascomycota</taxon>
        <taxon>Pezizomycotina</taxon>
        <taxon>Lecanoromycetes</taxon>
        <taxon>OSLEUM clade</taxon>
        <taxon>Ostropomycetidae</taxon>
        <taxon>Ostropales</taxon>
        <taxon>Graphidaceae</taxon>
        <taxon>Gomphilloideae</taxon>
        <taxon>Gomphillus</taxon>
    </lineage>
</organism>
<evidence type="ECO:0000313" key="7">
    <source>
        <dbReference type="EMBL" id="CAF9924292.1"/>
    </source>
</evidence>
<feature type="transmembrane region" description="Helical" evidence="6">
    <location>
        <begin position="278"/>
        <end position="294"/>
    </location>
</feature>
<gene>
    <name evidence="7" type="ORF">GOMPHAMPRED_003584</name>
</gene>
<feature type="region of interest" description="Disordered" evidence="5">
    <location>
        <begin position="428"/>
        <end position="454"/>
    </location>
</feature>
<feature type="transmembrane region" description="Helical" evidence="6">
    <location>
        <begin position="135"/>
        <end position="152"/>
    </location>
</feature>
<name>A0A8H3IDR3_9LECA</name>
<evidence type="ECO:0000256" key="4">
    <source>
        <dbReference type="ARBA" id="ARBA00023136"/>
    </source>
</evidence>
<evidence type="ECO:0000256" key="3">
    <source>
        <dbReference type="ARBA" id="ARBA00022989"/>
    </source>
</evidence>
<evidence type="ECO:0000256" key="2">
    <source>
        <dbReference type="ARBA" id="ARBA00022692"/>
    </source>
</evidence>
<sequence length="454" mass="49962">MGSAGDYGNRAPLPTWMGIPLSTISLAVLVVQNSLLILVMYYSRIMPSLGTRYITSTAVFLTEVVKFGICMTVALFEMAQEASLSTSAVTLFQNLASAVFSGDSWKLAIPAALYTIQHSLQYIAISHLDAATLQVTYQFKILPTAIFSILILRRSLTTKKWLALALLMFGVVLVQFPTSQHSAAAGVWHEVHKLHLPRSMNELTHWRQSTAMSLHRRSATYEGIEEDMLIQNQERDSALGLAAAILSCSASALGSVYFEKVLKEATSKVSIWIRNVQLSVYSIVPSLFIGVIFVDGENIAKNGFFVGYNWIVWQVITLQALGGILVALAIHYTNNIAKSFATSLSILLSLCLSMIFFEFTMTLNFICGTTIVLIATYLYNSDNSSPQLQVPPISITAPGDSTGTPEKPFSIKVPHHTDLIDEAITVTSRPGSPLHYPRKGSSRTEKTYFDSKRE</sequence>
<dbReference type="PIRSF" id="PIRSF005799">
    <property type="entry name" value="UDP-gal_transpt"/>
    <property type="match status" value="1"/>
</dbReference>
<feature type="compositionally biased region" description="Basic and acidic residues" evidence="5">
    <location>
        <begin position="442"/>
        <end position="454"/>
    </location>
</feature>
<comment type="caution">
    <text evidence="7">The sequence shown here is derived from an EMBL/GenBank/DDBJ whole genome shotgun (WGS) entry which is preliminary data.</text>
</comment>
<dbReference type="Proteomes" id="UP000664169">
    <property type="component" value="Unassembled WGS sequence"/>
</dbReference>
<dbReference type="EMBL" id="CAJPDQ010000021">
    <property type="protein sequence ID" value="CAF9924292.1"/>
    <property type="molecule type" value="Genomic_DNA"/>
</dbReference>
<dbReference type="Pfam" id="PF04142">
    <property type="entry name" value="Nuc_sug_transp"/>
    <property type="match status" value="1"/>
</dbReference>
<feature type="transmembrane region" description="Helical" evidence="6">
    <location>
        <begin position="20"/>
        <end position="41"/>
    </location>
</feature>
<reference evidence="7" key="1">
    <citation type="submission" date="2021-03" db="EMBL/GenBank/DDBJ databases">
        <authorList>
            <person name="Tagirdzhanova G."/>
        </authorList>
    </citation>
    <scope>NUCLEOTIDE SEQUENCE</scope>
</reference>
<feature type="transmembrane region" description="Helical" evidence="6">
    <location>
        <begin position="161"/>
        <end position="178"/>
    </location>
</feature>
<keyword evidence="4 6" id="KW-0472">Membrane</keyword>
<proteinExistence type="predicted"/>
<dbReference type="InterPro" id="IPR007271">
    <property type="entry name" value="Nuc_sug_transpt"/>
</dbReference>
<evidence type="ECO:0000256" key="1">
    <source>
        <dbReference type="ARBA" id="ARBA00004141"/>
    </source>
</evidence>
<keyword evidence="2 6" id="KW-0812">Transmembrane</keyword>
<dbReference type="SUPFAM" id="SSF103481">
    <property type="entry name" value="Multidrug resistance efflux transporter EmrE"/>
    <property type="match status" value="1"/>
</dbReference>
<feature type="transmembrane region" description="Helical" evidence="6">
    <location>
        <begin position="238"/>
        <end position="258"/>
    </location>
</feature>
<evidence type="ECO:0000256" key="6">
    <source>
        <dbReference type="SAM" id="Phobius"/>
    </source>
</evidence>
<dbReference type="AlphaFoldDB" id="A0A8H3IDR3"/>
<evidence type="ECO:0000256" key="5">
    <source>
        <dbReference type="SAM" id="MobiDB-lite"/>
    </source>
</evidence>
<dbReference type="GO" id="GO:0015165">
    <property type="term" value="F:pyrimidine nucleotide-sugar transmembrane transporter activity"/>
    <property type="evidence" value="ECO:0007669"/>
    <property type="project" value="InterPro"/>
</dbReference>
<dbReference type="NCBIfam" id="TIGR00803">
    <property type="entry name" value="nst"/>
    <property type="match status" value="2"/>
</dbReference>
<evidence type="ECO:0000313" key="8">
    <source>
        <dbReference type="Proteomes" id="UP000664169"/>
    </source>
</evidence>